<evidence type="ECO:0000313" key="1">
    <source>
        <dbReference type="EMBL" id="MBB5874074.1"/>
    </source>
</evidence>
<dbReference type="EMBL" id="JACHMN010000003">
    <property type="protein sequence ID" value="MBB5874074.1"/>
    <property type="molecule type" value="Genomic_DNA"/>
</dbReference>
<organism evidence="1 2">
    <name type="scientific">Allocatelliglobosispora scoriae</name>
    <dbReference type="NCBI Taxonomy" id="643052"/>
    <lineage>
        <taxon>Bacteria</taxon>
        <taxon>Bacillati</taxon>
        <taxon>Actinomycetota</taxon>
        <taxon>Actinomycetes</taxon>
        <taxon>Micromonosporales</taxon>
        <taxon>Micromonosporaceae</taxon>
        <taxon>Allocatelliglobosispora</taxon>
    </lineage>
</organism>
<proteinExistence type="predicted"/>
<sequence>MSTYVGADPVQLDALGEHLLSRAALLDELRLRLTAELFDTGWAGPDAEDARSDWDASHAPALGSAAQLFHAMSQTLFANAGAQRDASAGEVALAALYTPRIPFPGPDATPEELQAYWLAIAADRAGIDMSVWDPALGATVLKDTVTDVYTYYGKLFLENPNLQWAGMANMVGPSLSAGFFDIEMFRDLAAKFAGLPGVPPGMDLLANASEAELKFYETTFLQMEKDVFTDMAMQHEAYLGAGMPGIQQLGDAGLIDAQTVQAWEKIDLGTRTGDQDLVMQGNEELLHREQWTVLDRNYQLMYDHSPTGPAFTYAMTAIGEPSIPGAHGFGEYRPFEFTQETPGPDRIPFTPWDNPLQGSVTVTTPFPDGNLANFNDRWDYITHDTLPAFQDLLRNDPDQARAIISSDVVDRTEDNRIYNRLDTLGEHYFTDWKVDFDQ</sequence>
<dbReference type="AlphaFoldDB" id="A0A841C129"/>
<dbReference type="Proteomes" id="UP000587527">
    <property type="component" value="Unassembled WGS sequence"/>
</dbReference>
<protein>
    <recommendedName>
        <fullName evidence="3">WXG100 family type VII secretion target</fullName>
    </recommendedName>
</protein>
<evidence type="ECO:0000313" key="2">
    <source>
        <dbReference type="Proteomes" id="UP000587527"/>
    </source>
</evidence>
<gene>
    <name evidence="1" type="ORF">F4553_007508</name>
</gene>
<accession>A0A841C129</accession>
<name>A0A841C129_9ACTN</name>
<comment type="caution">
    <text evidence="1">The sequence shown here is derived from an EMBL/GenBank/DDBJ whole genome shotgun (WGS) entry which is preliminary data.</text>
</comment>
<reference evidence="1 2" key="1">
    <citation type="submission" date="2020-08" db="EMBL/GenBank/DDBJ databases">
        <title>Sequencing the genomes of 1000 actinobacteria strains.</title>
        <authorList>
            <person name="Klenk H.-P."/>
        </authorList>
    </citation>
    <scope>NUCLEOTIDE SEQUENCE [LARGE SCALE GENOMIC DNA]</scope>
    <source>
        <strain evidence="1 2">DSM 45362</strain>
    </source>
</reference>
<evidence type="ECO:0008006" key="3">
    <source>
        <dbReference type="Google" id="ProtNLM"/>
    </source>
</evidence>
<dbReference type="RefSeq" id="WP_184845870.1">
    <property type="nucleotide sequence ID" value="NZ_JACHMN010000003.1"/>
</dbReference>
<keyword evidence="2" id="KW-1185">Reference proteome</keyword>